<accession>A0A562S432</accession>
<keyword evidence="7" id="KW-0472">Membrane</keyword>
<dbReference type="InterPro" id="IPR011723">
    <property type="entry name" value="Znf/thioredoxin_put"/>
</dbReference>
<keyword evidence="10" id="KW-1185">Reference proteome</keyword>
<dbReference type="GO" id="GO:0016020">
    <property type="term" value="C:membrane"/>
    <property type="evidence" value="ECO:0007669"/>
    <property type="project" value="InterPro"/>
</dbReference>
<dbReference type="Proteomes" id="UP000318307">
    <property type="component" value="Unassembled WGS sequence"/>
</dbReference>
<dbReference type="PANTHER" id="PTHR44936">
    <property type="entry name" value="SENSOR PROTEIN CREC"/>
    <property type="match status" value="1"/>
</dbReference>
<evidence type="ECO:0000313" key="9">
    <source>
        <dbReference type="EMBL" id="TWI75326.1"/>
    </source>
</evidence>
<dbReference type="PROSITE" id="PS50885">
    <property type="entry name" value="HAMP"/>
    <property type="match status" value="1"/>
</dbReference>
<name>A0A562S432_9BACT</name>
<comment type="caution">
    <text evidence="9">The sequence shown here is derived from an EMBL/GenBank/DDBJ whole genome shotgun (WGS) entry which is preliminary data.</text>
</comment>
<feature type="transmembrane region" description="Helical" evidence="7">
    <location>
        <begin position="251"/>
        <end position="269"/>
    </location>
</feature>
<evidence type="ECO:0000256" key="1">
    <source>
        <dbReference type="ARBA" id="ARBA00000085"/>
    </source>
</evidence>
<dbReference type="EMBL" id="VLLC01000004">
    <property type="protein sequence ID" value="TWI75326.1"/>
    <property type="molecule type" value="Genomic_DNA"/>
</dbReference>
<feature type="transmembrane region" description="Helical" evidence="7">
    <location>
        <begin position="78"/>
        <end position="102"/>
    </location>
</feature>
<dbReference type="Pfam" id="PF13717">
    <property type="entry name" value="Zn_ribbon_4"/>
    <property type="match status" value="1"/>
</dbReference>
<proteinExistence type="predicted"/>
<dbReference type="InterPro" id="IPR050980">
    <property type="entry name" value="2C_sensor_his_kinase"/>
</dbReference>
<evidence type="ECO:0000256" key="2">
    <source>
        <dbReference type="ARBA" id="ARBA00012438"/>
    </source>
</evidence>
<keyword evidence="7" id="KW-0812">Transmembrane</keyword>
<dbReference type="SUPFAM" id="SSF158472">
    <property type="entry name" value="HAMP domain-like"/>
    <property type="match status" value="1"/>
</dbReference>
<feature type="domain" description="HAMP" evidence="8">
    <location>
        <begin position="271"/>
        <end position="323"/>
    </location>
</feature>
<gene>
    <name evidence="9" type="ORF">LZ24_00777</name>
</gene>
<sequence>MLISCDGCGKKYTVDDSRIPRNAVRLRCPYCEASVPLPPSPLPEKKQAESDLVRSHAKNEAAPGQPVLNKRIFFSRSLVFHLYLPFILVVIVVTSCIAYSYFRSVPLLIEDQINQRAFVLSRTLSSAISQPLVLRNYLAVNQSAALYAELPGVAYVSVQDRNGSLVTGLFGSLDRFDQDFARTVLANGFPPEIIHINPMPENETVSARNIHIGGRKIHDIGVTVRGNSGAVHVGLFMDDIDGAVMRSLRPLMAAIVFVFIAGVAALWWISNGVLRPLRKLTRTTEAIALGDFDRPVQVHGQGEIMDLALAVESMRTAIQSAITRLKNRQGVSR</sequence>
<dbReference type="Gene3D" id="6.10.340.10">
    <property type="match status" value="1"/>
</dbReference>
<reference evidence="9 10" key="1">
    <citation type="submission" date="2019-07" db="EMBL/GenBank/DDBJ databases">
        <title>Genome sequencing of 100 strains of the haloalkaliphilic chemolithoautotrophic sulfur-oxidizing bacterium Thioalkalivibrio.</title>
        <authorList>
            <person name="Muyzer G."/>
        </authorList>
    </citation>
    <scope>NUCLEOTIDE SEQUENCE [LARGE SCALE GENOMIC DNA]</scope>
    <source>
        <strain evidence="9 10">ASO4-4</strain>
    </source>
</reference>
<evidence type="ECO:0000256" key="4">
    <source>
        <dbReference type="ARBA" id="ARBA00022741"/>
    </source>
</evidence>
<keyword evidence="7" id="KW-1133">Transmembrane helix</keyword>
<evidence type="ECO:0000256" key="5">
    <source>
        <dbReference type="ARBA" id="ARBA00022777"/>
    </source>
</evidence>
<dbReference type="SMART" id="SM00304">
    <property type="entry name" value="HAMP"/>
    <property type="match status" value="1"/>
</dbReference>
<dbReference type="PANTHER" id="PTHR44936:SF10">
    <property type="entry name" value="SENSOR PROTEIN RSTB"/>
    <property type="match status" value="1"/>
</dbReference>
<evidence type="ECO:0000256" key="3">
    <source>
        <dbReference type="ARBA" id="ARBA00022679"/>
    </source>
</evidence>
<keyword evidence="5" id="KW-0418">Kinase</keyword>
<keyword evidence="4" id="KW-0547">Nucleotide-binding</keyword>
<dbReference type="CDD" id="cd06225">
    <property type="entry name" value="HAMP"/>
    <property type="match status" value="1"/>
</dbReference>
<evidence type="ECO:0000259" key="8">
    <source>
        <dbReference type="PROSITE" id="PS50885"/>
    </source>
</evidence>
<protein>
    <recommendedName>
        <fullName evidence="2">histidine kinase</fullName>
        <ecNumber evidence="2">2.7.13.3</ecNumber>
    </recommendedName>
</protein>
<dbReference type="GO" id="GO:0005524">
    <property type="term" value="F:ATP binding"/>
    <property type="evidence" value="ECO:0007669"/>
    <property type="project" value="UniProtKB-KW"/>
</dbReference>
<dbReference type="GO" id="GO:0004673">
    <property type="term" value="F:protein histidine kinase activity"/>
    <property type="evidence" value="ECO:0007669"/>
    <property type="project" value="UniProtKB-EC"/>
</dbReference>
<organism evidence="9 10">
    <name type="scientific">Desulfobotulus alkaliphilus</name>
    <dbReference type="NCBI Taxonomy" id="622671"/>
    <lineage>
        <taxon>Bacteria</taxon>
        <taxon>Pseudomonadati</taxon>
        <taxon>Thermodesulfobacteriota</taxon>
        <taxon>Desulfobacteria</taxon>
        <taxon>Desulfobacterales</taxon>
        <taxon>Desulfobacteraceae</taxon>
        <taxon>Desulfobotulus</taxon>
    </lineage>
</organism>
<dbReference type="AlphaFoldDB" id="A0A562S432"/>
<dbReference type="OrthoDB" id="9791237at2"/>
<dbReference type="InterPro" id="IPR003660">
    <property type="entry name" value="HAMP_dom"/>
</dbReference>
<dbReference type="NCBIfam" id="TIGR02098">
    <property type="entry name" value="MJ0042_CXXC"/>
    <property type="match status" value="1"/>
</dbReference>
<evidence type="ECO:0000256" key="7">
    <source>
        <dbReference type="SAM" id="Phobius"/>
    </source>
</evidence>
<keyword evidence="6" id="KW-0067">ATP-binding</keyword>
<dbReference type="EC" id="2.7.13.3" evidence="2"/>
<comment type="catalytic activity">
    <reaction evidence="1">
        <text>ATP + protein L-histidine = ADP + protein N-phospho-L-histidine.</text>
        <dbReference type="EC" id="2.7.13.3"/>
    </reaction>
</comment>
<keyword evidence="3" id="KW-0808">Transferase</keyword>
<dbReference type="Pfam" id="PF00672">
    <property type="entry name" value="HAMP"/>
    <property type="match status" value="1"/>
</dbReference>
<evidence type="ECO:0000313" key="10">
    <source>
        <dbReference type="Proteomes" id="UP000318307"/>
    </source>
</evidence>
<dbReference type="GO" id="GO:0007165">
    <property type="term" value="P:signal transduction"/>
    <property type="evidence" value="ECO:0007669"/>
    <property type="project" value="InterPro"/>
</dbReference>
<evidence type="ECO:0000256" key="6">
    <source>
        <dbReference type="ARBA" id="ARBA00022840"/>
    </source>
</evidence>